<dbReference type="AlphaFoldDB" id="A0A1M2VZP9"/>
<reference evidence="1 2" key="1">
    <citation type="submission" date="2016-10" db="EMBL/GenBank/DDBJ databases">
        <title>Genome sequence of the basidiomycete white-rot fungus Trametes pubescens.</title>
        <authorList>
            <person name="Makela M.R."/>
            <person name="Granchi Z."/>
            <person name="Peng M."/>
            <person name="De Vries R.P."/>
            <person name="Grigoriev I."/>
            <person name="Riley R."/>
            <person name="Hilden K."/>
        </authorList>
    </citation>
    <scope>NUCLEOTIDE SEQUENCE [LARGE SCALE GENOMIC DNA]</scope>
    <source>
        <strain evidence="1 2">FBCC735</strain>
    </source>
</reference>
<proteinExistence type="predicted"/>
<evidence type="ECO:0000313" key="1">
    <source>
        <dbReference type="EMBL" id="OJT13058.1"/>
    </source>
</evidence>
<organism evidence="1 2">
    <name type="scientific">Trametes pubescens</name>
    <name type="common">White-rot fungus</name>
    <dbReference type="NCBI Taxonomy" id="154538"/>
    <lineage>
        <taxon>Eukaryota</taxon>
        <taxon>Fungi</taxon>
        <taxon>Dikarya</taxon>
        <taxon>Basidiomycota</taxon>
        <taxon>Agaricomycotina</taxon>
        <taxon>Agaricomycetes</taxon>
        <taxon>Polyporales</taxon>
        <taxon>Polyporaceae</taxon>
        <taxon>Trametes</taxon>
    </lineage>
</organism>
<accession>A0A1M2VZP9</accession>
<evidence type="ECO:0000313" key="2">
    <source>
        <dbReference type="Proteomes" id="UP000184267"/>
    </source>
</evidence>
<dbReference type="Proteomes" id="UP000184267">
    <property type="component" value="Unassembled WGS sequence"/>
</dbReference>
<comment type="caution">
    <text evidence="1">The sequence shown here is derived from an EMBL/GenBank/DDBJ whole genome shotgun (WGS) entry which is preliminary data.</text>
</comment>
<gene>
    <name evidence="1" type="ORF">TRAPUB_10398</name>
</gene>
<keyword evidence="2" id="KW-1185">Reference proteome</keyword>
<protein>
    <submittedName>
        <fullName evidence="1">Uncharacterized protein</fullName>
    </submittedName>
</protein>
<name>A0A1M2VZP9_TRAPU</name>
<dbReference type="EMBL" id="MNAD01000434">
    <property type="protein sequence ID" value="OJT13058.1"/>
    <property type="molecule type" value="Genomic_DNA"/>
</dbReference>
<sequence length="71" mass="8093">METELCNEDLMQFRSEYTSEEHGLLNRVSRLEGQVSNLDQEALELRYGKEEARMMCGGTSQIVDDSAYDGL</sequence>